<dbReference type="Pfam" id="PF03888">
    <property type="entry name" value="MucB_RseB"/>
    <property type="match status" value="1"/>
</dbReference>
<gene>
    <name evidence="8" type="ORF">JJB11_12560</name>
</gene>
<comment type="similarity">
    <text evidence="2">Belongs to the RseB family.</text>
</comment>
<keyword evidence="4" id="KW-0574">Periplasm</keyword>
<dbReference type="Proteomes" id="UP000630528">
    <property type="component" value="Unassembled WGS sequence"/>
</dbReference>
<organism evidence="8 9">
    <name type="scientific">Ramlibacter ginsenosidimutans</name>
    <dbReference type="NCBI Taxonomy" id="502333"/>
    <lineage>
        <taxon>Bacteria</taxon>
        <taxon>Pseudomonadati</taxon>
        <taxon>Pseudomonadota</taxon>
        <taxon>Betaproteobacteria</taxon>
        <taxon>Burkholderiales</taxon>
        <taxon>Comamonadaceae</taxon>
        <taxon>Ramlibacter</taxon>
    </lineage>
</organism>
<evidence type="ECO:0000259" key="6">
    <source>
        <dbReference type="Pfam" id="PF03888"/>
    </source>
</evidence>
<dbReference type="InterPro" id="IPR005588">
    <property type="entry name" value="MucB_RseB"/>
</dbReference>
<dbReference type="InterPro" id="IPR033434">
    <property type="entry name" value="MucB/RseB_N"/>
</dbReference>
<dbReference type="PANTHER" id="PTHR38782">
    <property type="match status" value="1"/>
</dbReference>
<evidence type="ECO:0000256" key="1">
    <source>
        <dbReference type="ARBA" id="ARBA00004418"/>
    </source>
</evidence>
<dbReference type="Pfam" id="PF17188">
    <property type="entry name" value="MucB_RseB_C"/>
    <property type="match status" value="1"/>
</dbReference>
<dbReference type="CDD" id="cd16327">
    <property type="entry name" value="RseB"/>
    <property type="match status" value="1"/>
</dbReference>
<reference evidence="8" key="1">
    <citation type="journal article" date="2012" name="J. Microbiol. Biotechnol.">
        <title>Ramlibacter ginsenosidimutans sp. nov., with ginsenoside-converting activity.</title>
        <authorList>
            <person name="Wang L."/>
            <person name="An D.S."/>
            <person name="Kim S.G."/>
            <person name="Jin F.X."/>
            <person name="Kim S.C."/>
            <person name="Lee S.T."/>
            <person name="Im W.T."/>
        </authorList>
    </citation>
    <scope>NUCLEOTIDE SEQUENCE</scope>
    <source>
        <strain evidence="8">KACC 17527</strain>
    </source>
</reference>
<accession>A0A934TU42</accession>
<dbReference type="RefSeq" id="WP_201171337.1">
    <property type="nucleotide sequence ID" value="NZ_JAEPWM010000004.1"/>
</dbReference>
<feature type="domain" description="MucB/RseB N-terminal" evidence="6">
    <location>
        <begin position="58"/>
        <end position="235"/>
    </location>
</feature>
<comment type="caution">
    <text evidence="8">The sequence shown here is derived from an EMBL/GenBank/DDBJ whole genome shotgun (WGS) entry which is preliminary data.</text>
</comment>
<dbReference type="PANTHER" id="PTHR38782:SF1">
    <property type="entry name" value="SIGMA-E FACTOR REGULATORY PROTEIN RSEB"/>
    <property type="match status" value="1"/>
</dbReference>
<evidence type="ECO:0000256" key="3">
    <source>
        <dbReference type="ARBA" id="ARBA00022729"/>
    </source>
</evidence>
<dbReference type="PIRSF" id="PIRSF005427">
    <property type="entry name" value="RseB"/>
    <property type="match status" value="1"/>
</dbReference>
<reference evidence="8" key="2">
    <citation type="submission" date="2021-01" db="EMBL/GenBank/DDBJ databases">
        <authorList>
            <person name="Kang M."/>
        </authorList>
    </citation>
    <scope>NUCLEOTIDE SEQUENCE</scope>
    <source>
        <strain evidence="8">KACC 17527</strain>
    </source>
</reference>
<comment type="subcellular location">
    <subcellularLocation>
        <location evidence="1">Periplasm</location>
    </subcellularLocation>
</comment>
<dbReference type="InterPro" id="IPR033436">
    <property type="entry name" value="MucB/RseB_C"/>
</dbReference>
<evidence type="ECO:0000313" key="8">
    <source>
        <dbReference type="EMBL" id="MBK6006925.1"/>
    </source>
</evidence>
<keyword evidence="9" id="KW-1185">Reference proteome</keyword>
<dbReference type="InterPro" id="IPR038484">
    <property type="entry name" value="MucB/RseB_C_sf"/>
</dbReference>
<dbReference type="GO" id="GO:0032885">
    <property type="term" value="P:regulation of polysaccharide biosynthetic process"/>
    <property type="evidence" value="ECO:0007669"/>
    <property type="project" value="TreeGrafter"/>
</dbReference>
<protein>
    <submittedName>
        <fullName evidence="8">MucB/RseB C-terminal domain-containing protein</fullName>
    </submittedName>
</protein>
<dbReference type="Gene3D" id="3.30.200.100">
    <property type="entry name" value="MucB/RseB, C-terminal domain"/>
    <property type="match status" value="1"/>
</dbReference>
<dbReference type="EMBL" id="JAEPWM010000004">
    <property type="protein sequence ID" value="MBK6006925.1"/>
    <property type="molecule type" value="Genomic_DNA"/>
</dbReference>
<dbReference type="GO" id="GO:0030288">
    <property type="term" value="C:outer membrane-bounded periplasmic space"/>
    <property type="evidence" value="ECO:0007669"/>
    <property type="project" value="TreeGrafter"/>
</dbReference>
<evidence type="ECO:0000313" key="9">
    <source>
        <dbReference type="Proteomes" id="UP000630528"/>
    </source>
</evidence>
<dbReference type="AlphaFoldDB" id="A0A934TU42"/>
<dbReference type="Gene3D" id="2.50.20.10">
    <property type="entry name" value="Lipoprotein localisation LolA/LolB/LppX"/>
    <property type="match status" value="1"/>
</dbReference>
<evidence type="ECO:0000256" key="5">
    <source>
        <dbReference type="SAM" id="SignalP"/>
    </source>
</evidence>
<evidence type="ECO:0000256" key="4">
    <source>
        <dbReference type="ARBA" id="ARBA00022764"/>
    </source>
</evidence>
<proteinExistence type="inferred from homology"/>
<name>A0A934TU42_9BURK</name>
<sequence>MARATARAASAAARLRFAQGALAVWTAAALTLAASQVLAATPPGTDPHPGDGRGERTVNEWLARMQDASRVRSYVGTFVVSSGNGAMSSARIWHACDGRRQFERIESLSGERRSTFRRDDEVLTFLPQTHTVRRERRESLGEFPEPLKPDESPIPEFYAARRVGSDRVAGFETDVVQVVPKDNLRYGYRIWSEQKTGLMVKQQTLDENGGVLEQAAFSELQINAPVSIERLSQMMAVPAGWRVEKPQAAKTTAAAEGWGLKASVAGFKPMNCYKRPDEGVLQWIFSDGLASVSLFIEDFDRERHVQEGVFASGATHTLTRRVQDWWVTVVGEVPPQTLQAFAAALERRR</sequence>
<dbReference type="GO" id="GO:0045152">
    <property type="term" value="F:antisigma factor binding"/>
    <property type="evidence" value="ECO:0007669"/>
    <property type="project" value="TreeGrafter"/>
</dbReference>
<feature type="signal peptide" evidence="5">
    <location>
        <begin position="1"/>
        <end position="39"/>
    </location>
</feature>
<evidence type="ECO:0000259" key="7">
    <source>
        <dbReference type="Pfam" id="PF17188"/>
    </source>
</evidence>
<feature type="chain" id="PRO_5037899691" evidence="5">
    <location>
        <begin position="40"/>
        <end position="349"/>
    </location>
</feature>
<feature type="domain" description="MucB/RseB C-terminal" evidence="7">
    <location>
        <begin position="253"/>
        <end position="345"/>
    </location>
</feature>
<evidence type="ECO:0000256" key="2">
    <source>
        <dbReference type="ARBA" id="ARBA00008150"/>
    </source>
</evidence>
<keyword evidence="3 5" id="KW-0732">Signal</keyword>